<organism evidence="1 2">
    <name type="scientific">Phytophthora oleae</name>
    <dbReference type="NCBI Taxonomy" id="2107226"/>
    <lineage>
        <taxon>Eukaryota</taxon>
        <taxon>Sar</taxon>
        <taxon>Stramenopiles</taxon>
        <taxon>Oomycota</taxon>
        <taxon>Peronosporomycetes</taxon>
        <taxon>Peronosporales</taxon>
        <taxon>Peronosporaceae</taxon>
        <taxon>Phytophthora</taxon>
    </lineage>
</organism>
<dbReference type="Proteomes" id="UP001632037">
    <property type="component" value="Unassembled WGS sequence"/>
</dbReference>
<evidence type="ECO:0000313" key="2">
    <source>
        <dbReference type="Proteomes" id="UP001632037"/>
    </source>
</evidence>
<keyword evidence="2" id="KW-1185">Reference proteome</keyword>
<dbReference type="AlphaFoldDB" id="A0ABD3FGT9"/>
<reference evidence="1 2" key="1">
    <citation type="submission" date="2024-09" db="EMBL/GenBank/DDBJ databases">
        <title>Genome sequencing and assembly of Phytophthora oleae, isolate VK10A, causative agent of rot of olive drupes.</title>
        <authorList>
            <person name="Conti Taguali S."/>
            <person name="Riolo M."/>
            <person name="La Spada F."/>
            <person name="Cacciola S.O."/>
            <person name="Dionisio G."/>
        </authorList>
    </citation>
    <scope>NUCLEOTIDE SEQUENCE [LARGE SCALE GENOMIC DNA]</scope>
    <source>
        <strain evidence="1 2">VK10A</strain>
    </source>
</reference>
<protein>
    <submittedName>
        <fullName evidence="1">Uncharacterized protein</fullName>
    </submittedName>
</protein>
<sequence>MYKTAIRRQRVKEAREAVVRTWAEWRESHLAIASALEDLTWKRLQKLDGVTVYQLQNLQRLKAKKLRVWTGTEKRFQCLEATCSHTASGGEVRLVWNFAVAVKLWKVLLDMLGIVRDESRQGGEDNQEVIKAVFSMMLDKNATVDRGVGQRPG</sequence>
<dbReference type="EMBL" id="JBIMZQ010000023">
    <property type="protein sequence ID" value="KAL3664750.1"/>
    <property type="molecule type" value="Genomic_DNA"/>
</dbReference>
<evidence type="ECO:0000313" key="1">
    <source>
        <dbReference type="EMBL" id="KAL3664750.1"/>
    </source>
</evidence>
<accession>A0ABD3FGT9</accession>
<proteinExistence type="predicted"/>
<name>A0ABD3FGT9_9STRA</name>
<comment type="caution">
    <text evidence="1">The sequence shown here is derived from an EMBL/GenBank/DDBJ whole genome shotgun (WGS) entry which is preliminary data.</text>
</comment>
<gene>
    <name evidence="1" type="ORF">V7S43_010497</name>
</gene>